<gene>
    <name evidence="8" type="ORF">ATEG_00953</name>
</gene>
<evidence type="ECO:0000256" key="5">
    <source>
        <dbReference type="ARBA" id="ARBA00023242"/>
    </source>
</evidence>
<dbReference type="CDD" id="cd12148">
    <property type="entry name" value="fungal_TF_MHR"/>
    <property type="match status" value="1"/>
</dbReference>
<organism evidence="8 9">
    <name type="scientific">Aspergillus terreus (strain NIH 2624 / FGSC A1156)</name>
    <dbReference type="NCBI Taxonomy" id="341663"/>
    <lineage>
        <taxon>Eukaryota</taxon>
        <taxon>Fungi</taxon>
        <taxon>Dikarya</taxon>
        <taxon>Ascomycota</taxon>
        <taxon>Pezizomycotina</taxon>
        <taxon>Eurotiomycetes</taxon>
        <taxon>Eurotiomycetidae</taxon>
        <taxon>Eurotiales</taxon>
        <taxon>Aspergillaceae</taxon>
        <taxon>Aspergillus</taxon>
        <taxon>Aspergillus subgen. Circumdati</taxon>
    </lineage>
</organism>
<dbReference type="GO" id="GO:0005634">
    <property type="term" value="C:nucleus"/>
    <property type="evidence" value="ECO:0007669"/>
    <property type="project" value="UniProtKB-SubCell"/>
</dbReference>
<evidence type="ECO:0000313" key="9">
    <source>
        <dbReference type="Proteomes" id="UP000007963"/>
    </source>
</evidence>
<evidence type="ECO:0000256" key="6">
    <source>
        <dbReference type="SAM" id="MobiDB-lite"/>
    </source>
</evidence>
<dbReference type="PANTHER" id="PTHR47338:SF4">
    <property type="entry name" value="ZN(II)2CYS6 TRANSCRIPTION FACTOR (EUROFUNG)"/>
    <property type="match status" value="1"/>
</dbReference>
<sequence length="557" mass="63683">MDKHGDPCLLFAFPLSCLVQLKEKNTPNRWGLVQGVCRTLLDDKTSEVFQEACSIFFLHCHNKPYCLFHPGTFQQKLQSHKLPDHLRLAIIASAVRYSSRSQWRDRKQKTIDSYAACSWELVMSLAGLGQDDISVIQTLTLLAIIDATAGRQRAAWVKVGMAVRISQDLRMMLEPDSRLPYAERDERRNLFWSVYLLDRFICCSFHRPPAINDADCLLNLPTHHHPLTLKGLLSEQLEDPTLQPGVFATTVAFSSVLGEIARYMMREDSLGLFDPQYTAFQYKLERLNEMTERNAGSDLHSMASTHLVLSRCLYHLSFCILKHPFLLGSLTSRMNHEESTKWMRDARHTCFAHACSLAQVLIDAQAAGSMPVPSFYSYSILVAETVHALHLYGNDPSASQQSLRYLDNAFQYLDRISEFWDQANMIATVLRFFRNRCPRYSNIFLRENPPMEDLTPTDLTVLRAIVDYWVMMDPNNPIAELTSVNIDCFPQFSPAGQEPREETESVRLHPDMPRRTNENMEGEFVDPQLLETLSIQPSPDAKGDPLWDWDDDSIPKA</sequence>
<dbReference type="GO" id="GO:0008270">
    <property type="term" value="F:zinc ion binding"/>
    <property type="evidence" value="ECO:0007669"/>
    <property type="project" value="InterPro"/>
</dbReference>
<dbReference type="PANTHER" id="PTHR47338">
    <property type="entry name" value="ZN(II)2CYS6 TRANSCRIPTION FACTOR (EUROFUNG)-RELATED"/>
    <property type="match status" value="1"/>
</dbReference>
<keyword evidence="5" id="KW-0539">Nucleus</keyword>
<name>Q0CZD1_ASPTN</name>
<dbReference type="SMART" id="SM00906">
    <property type="entry name" value="Fungal_trans"/>
    <property type="match status" value="1"/>
</dbReference>
<dbReference type="GO" id="GO:0003677">
    <property type="term" value="F:DNA binding"/>
    <property type="evidence" value="ECO:0007669"/>
    <property type="project" value="InterPro"/>
</dbReference>
<dbReference type="Proteomes" id="UP000007963">
    <property type="component" value="Unassembled WGS sequence"/>
</dbReference>
<evidence type="ECO:0000313" key="8">
    <source>
        <dbReference type="EMBL" id="EAU39599.1"/>
    </source>
</evidence>
<reference evidence="9" key="1">
    <citation type="submission" date="2005-09" db="EMBL/GenBank/DDBJ databases">
        <title>Annotation of the Aspergillus terreus NIH2624 genome.</title>
        <authorList>
            <person name="Birren B.W."/>
            <person name="Lander E.S."/>
            <person name="Galagan J.E."/>
            <person name="Nusbaum C."/>
            <person name="Devon K."/>
            <person name="Henn M."/>
            <person name="Ma L.-J."/>
            <person name="Jaffe D.B."/>
            <person name="Butler J."/>
            <person name="Alvarez P."/>
            <person name="Gnerre S."/>
            <person name="Grabherr M."/>
            <person name="Kleber M."/>
            <person name="Mauceli E.W."/>
            <person name="Brockman W."/>
            <person name="Rounsley S."/>
            <person name="Young S.K."/>
            <person name="LaButti K."/>
            <person name="Pushparaj V."/>
            <person name="DeCaprio D."/>
            <person name="Crawford M."/>
            <person name="Koehrsen M."/>
            <person name="Engels R."/>
            <person name="Montgomery P."/>
            <person name="Pearson M."/>
            <person name="Howarth C."/>
            <person name="Larson L."/>
            <person name="Luoma S."/>
            <person name="White J."/>
            <person name="Alvarado L."/>
            <person name="Kodira C.D."/>
            <person name="Zeng Q."/>
            <person name="Oleary S."/>
            <person name="Yandava C."/>
            <person name="Denning D.W."/>
            <person name="Nierman W.C."/>
            <person name="Milne T."/>
            <person name="Madden K."/>
        </authorList>
    </citation>
    <scope>NUCLEOTIDE SEQUENCE [LARGE SCALE GENOMIC DNA]</scope>
    <source>
        <strain evidence="9">NIH 2624 / FGSC A1156</strain>
    </source>
</reference>
<feature type="domain" description="Xylanolytic transcriptional activator regulatory" evidence="7">
    <location>
        <begin position="155"/>
        <end position="227"/>
    </location>
</feature>
<dbReference type="OrthoDB" id="424974at2759"/>
<keyword evidence="3" id="KW-0805">Transcription regulation</keyword>
<dbReference type="GeneID" id="4355716"/>
<accession>Q0CZD1</accession>
<dbReference type="InterPro" id="IPR050815">
    <property type="entry name" value="TF_fung"/>
</dbReference>
<dbReference type="InterPro" id="IPR007219">
    <property type="entry name" value="XnlR_reg_dom"/>
</dbReference>
<protein>
    <recommendedName>
        <fullName evidence="7">Xylanolytic transcriptional activator regulatory domain-containing protein</fullName>
    </recommendedName>
</protein>
<dbReference type="Pfam" id="PF04082">
    <property type="entry name" value="Fungal_trans"/>
    <property type="match status" value="1"/>
</dbReference>
<dbReference type="RefSeq" id="XP_001211039.1">
    <property type="nucleotide sequence ID" value="XM_001211039.1"/>
</dbReference>
<dbReference type="VEuPathDB" id="FungiDB:ATEG_00953"/>
<dbReference type="STRING" id="341663.Q0CZD1"/>
<keyword evidence="2" id="KW-0479">Metal-binding</keyword>
<proteinExistence type="predicted"/>
<dbReference type="OMA" id="LACKHET"/>
<feature type="region of interest" description="Disordered" evidence="6">
    <location>
        <begin position="493"/>
        <end position="557"/>
    </location>
</feature>
<evidence type="ECO:0000256" key="2">
    <source>
        <dbReference type="ARBA" id="ARBA00022723"/>
    </source>
</evidence>
<evidence type="ECO:0000256" key="1">
    <source>
        <dbReference type="ARBA" id="ARBA00004123"/>
    </source>
</evidence>
<dbReference type="AlphaFoldDB" id="Q0CZD1"/>
<dbReference type="EMBL" id="CH476594">
    <property type="protein sequence ID" value="EAU39599.1"/>
    <property type="molecule type" value="Genomic_DNA"/>
</dbReference>
<dbReference type="GO" id="GO:0000981">
    <property type="term" value="F:DNA-binding transcription factor activity, RNA polymerase II-specific"/>
    <property type="evidence" value="ECO:0007669"/>
    <property type="project" value="InterPro"/>
</dbReference>
<comment type="subcellular location">
    <subcellularLocation>
        <location evidence="1">Nucleus</location>
    </subcellularLocation>
</comment>
<dbReference type="eggNOG" id="ENOG502SK98">
    <property type="taxonomic scope" value="Eukaryota"/>
</dbReference>
<evidence type="ECO:0000259" key="7">
    <source>
        <dbReference type="SMART" id="SM00906"/>
    </source>
</evidence>
<feature type="compositionally biased region" description="Acidic residues" evidence="6">
    <location>
        <begin position="547"/>
        <end position="557"/>
    </location>
</feature>
<evidence type="ECO:0000256" key="4">
    <source>
        <dbReference type="ARBA" id="ARBA00023163"/>
    </source>
</evidence>
<dbReference type="GO" id="GO:0006351">
    <property type="term" value="P:DNA-templated transcription"/>
    <property type="evidence" value="ECO:0007669"/>
    <property type="project" value="InterPro"/>
</dbReference>
<dbReference type="HOGENOM" id="CLU_015161_0_1_1"/>
<keyword evidence="4" id="KW-0804">Transcription</keyword>
<feature type="compositionally biased region" description="Basic and acidic residues" evidence="6">
    <location>
        <begin position="498"/>
        <end position="518"/>
    </location>
</feature>
<evidence type="ECO:0000256" key="3">
    <source>
        <dbReference type="ARBA" id="ARBA00023015"/>
    </source>
</evidence>